<sequence>MNRDLPVADRQRVRRAALRLVRRDVPGFVAMLGTHRELMESTPAYRSVFG</sequence>
<organism evidence="1 2">
    <name type="scientific">Streptosporangium saharense</name>
    <dbReference type="NCBI Taxonomy" id="1706840"/>
    <lineage>
        <taxon>Bacteria</taxon>
        <taxon>Bacillati</taxon>
        <taxon>Actinomycetota</taxon>
        <taxon>Actinomycetes</taxon>
        <taxon>Streptosporangiales</taxon>
        <taxon>Streptosporangiaceae</taxon>
        <taxon>Streptosporangium</taxon>
    </lineage>
</organism>
<accession>A0A7W7VLZ9</accession>
<reference evidence="1 2" key="1">
    <citation type="submission" date="2020-08" db="EMBL/GenBank/DDBJ databases">
        <title>Genomic Encyclopedia of Type Strains, Phase III (KMG-III): the genomes of soil and plant-associated and newly described type strains.</title>
        <authorList>
            <person name="Whitman W."/>
        </authorList>
    </citation>
    <scope>NUCLEOTIDE SEQUENCE [LARGE SCALE GENOMIC DNA]</scope>
    <source>
        <strain evidence="1 2">CECT 8840</strain>
    </source>
</reference>
<evidence type="ECO:0000313" key="2">
    <source>
        <dbReference type="Proteomes" id="UP000552644"/>
    </source>
</evidence>
<dbReference type="Proteomes" id="UP000552644">
    <property type="component" value="Unassembled WGS sequence"/>
</dbReference>
<evidence type="ECO:0000313" key="1">
    <source>
        <dbReference type="EMBL" id="MBB4914715.1"/>
    </source>
</evidence>
<dbReference type="AlphaFoldDB" id="A0A7W7VLZ9"/>
<gene>
    <name evidence="1" type="ORF">FHS44_001787</name>
</gene>
<proteinExistence type="predicted"/>
<protein>
    <submittedName>
        <fullName evidence="1">Uncharacterized protein</fullName>
    </submittedName>
</protein>
<comment type="caution">
    <text evidence="1">The sequence shown here is derived from an EMBL/GenBank/DDBJ whole genome shotgun (WGS) entry which is preliminary data.</text>
</comment>
<dbReference type="RefSeq" id="WP_184713324.1">
    <property type="nucleotide sequence ID" value="NZ_JACHJP010000001.1"/>
</dbReference>
<keyword evidence="2" id="KW-1185">Reference proteome</keyword>
<name>A0A7W7VLZ9_9ACTN</name>
<dbReference type="EMBL" id="JACHJP010000001">
    <property type="protein sequence ID" value="MBB4914715.1"/>
    <property type="molecule type" value="Genomic_DNA"/>
</dbReference>